<proteinExistence type="predicted"/>
<reference evidence="2" key="1">
    <citation type="journal article" date="2018" name="Genome Biol.">
        <title>SKESA: strategic k-mer extension for scrupulous assemblies.</title>
        <authorList>
            <person name="Souvorov A."/>
            <person name="Agarwala R."/>
            <person name="Lipman D.J."/>
        </authorList>
    </citation>
    <scope>NUCLEOTIDE SEQUENCE</scope>
    <source>
        <strain evidence="2">NCTR-SF57</strain>
    </source>
</reference>
<protein>
    <submittedName>
        <fullName evidence="2">Uncharacterized protein</fullName>
    </submittedName>
</protein>
<reference evidence="2" key="2">
    <citation type="submission" date="2018-07" db="EMBL/GenBank/DDBJ databases">
        <authorList>
            <consortium name="NCBI Pathogen Detection Project"/>
        </authorList>
    </citation>
    <scope>NUCLEOTIDE SEQUENCE</scope>
    <source>
        <strain evidence="2">NCTR-SF57</strain>
    </source>
</reference>
<keyword evidence="1" id="KW-0812">Transmembrane</keyword>
<evidence type="ECO:0000313" key="2">
    <source>
        <dbReference type="EMBL" id="HAF7491206.1"/>
    </source>
</evidence>
<comment type="caution">
    <text evidence="2">The sequence shown here is derived from an EMBL/GenBank/DDBJ whole genome shotgun (WGS) entry which is preliminary data.</text>
</comment>
<organism evidence="2">
    <name type="scientific">Salmonella gallinarum</name>
    <dbReference type="NCBI Taxonomy" id="594"/>
    <lineage>
        <taxon>Bacteria</taxon>
        <taxon>Pseudomonadati</taxon>
        <taxon>Pseudomonadota</taxon>
        <taxon>Gammaproteobacteria</taxon>
        <taxon>Enterobacterales</taxon>
        <taxon>Enterobacteriaceae</taxon>
        <taxon>Salmonella</taxon>
    </lineage>
</organism>
<feature type="transmembrane region" description="Helical" evidence="1">
    <location>
        <begin position="58"/>
        <end position="91"/>
    </location>
</feature>
<dbReference type="AlphaFoldDB" id="A0A752MFA3"/>
<evidence type="ECO:0000256" key="1">
    <source>
        <dbReference type="SAM" id="Phobius"/>
    </source>
</evidence>
<keyword evidence="1" id="KW-0472">Membrane</keyword>
<dbReference type="EMBL" id="DAAWEM010000025">
    <property type="protein sequence ID" value="HAF7491206.1"/>
    <property type="molecule type" value="Genomic_DNA"/>
</dbReference>
<feature type="transmembrane region" description="Helical" evidence="1">
    <location>
        <begin position="17"/>
        <end position="38"/>
    </location>
</feature>
<gene>
    <name evidence="2" type="ORF">GNC91_004429</name>
</gene>
<keyword evidence="1" id="KW-1133">Transmembrane helix</keyword>
<sequence length="95" mass="10524">MGTISFGKAMFKGTIKLLLITLIIIAICFAIGFSLNYFDFYPFYLSDIGVDKNSYAGFFLLGFGSLPIIAIISLLMIILIAVFVFIILLLGGYYE</sequence>
<name>A0A752MFA3_SALGL</name>
<accession>A0A752MFA3</accession>